<sequence>MDVQRKAADKTYNDSGKQTSDIDTHINRKIAIGLEDDGMARTD</sequence>
<name>A0AAW8D0N1_9BURK</name>
<dbReference type="Proteomes" id="UP001242045">
    <property type="component" value="Unassembled WGS sequence"/>
</dbReference>
<evidence type="ECO:0000313" key="3">
    <source>
        <dbReference type="Proteomes" id="UP001242045"/>
    </source>
</evidence>
<proteinExistence type="predicted"/>
<comment type="caution">
    <text evidence="2">The sequence shown here is derived from an EMBL/GenBank/DDBJ whole genome shotgun (WGS) entry which is preliminary data.</text>
</comment>
<feature type="compositionally biased region" description="Basic and acidic residues" evidence="1">
    <location>
        <begin position="1"/>
        <end position="12"/>
    </location>
</feature>
<evidence type="ECO:0000256" key="1">
    <source>
        <dbReference type="SAM" id="MobiDB-lite"/>
    </source>
</evidence>
<protein>
    <submittedName>
        <fullName evidence="2">Uncharacterized protein</fullName>
    </submittedName>
</protein>
<accession>A0AAW8D0N1</accession>
<feature type="region of interest" description="Disordered" evidence="1">
    <location>
        <begin position="1"/>
        <end position="23"/>
    </location>
</feature>
<dbReference type="EMBL" id="JAUSRD010000017">
    <property type="protein sequence ID" value="MDP9896334.1"/>
    <property type="molecule type" value="Genomic_DNA"/>
</dbReference>
<reference evidence="2" key="1">
    <citation type="submission" date="2023-07" db="EMBL/GenBank/DDBJ databases">
        <title>Sorghum-associated microbial communities from plants grown in Nebraska, USA.</title>
        <authorList>
            <person name="Schachtman D."/>
        </authorList>
    </citation>
    <scope>NUCLEOTIDE SEQUENCE</scope>
    <source>
        <strain evidence="2">DS3754</strain>
    </source>
</reference>
<organism evidence="2 3">
    <name type="scientific">Variovorax boronicumulans</name>
    <dbReference type="NCBI Taxonomy" id="436515"/>
    <lineage>
        <taxon>Bacteria</taxon>
        <taxon>Pseudomonadati</taxon>
        <taxon>Pseudomonadota</taxon>
        <taxon>Betaproteobacteria</taxon>
        <taxon>Burkholderiales</taxon>
        <taxon>Comamonadaceae</taxon>
        <taxon>Variovorax</taxon>
    </lineage>
</organism>
<gene>
    <name evidence="2" type="ORF">J2W31_005469</name>
</gene>
<dbReference type="RefSeq" id="WP_306882329.1">
    <property type="nucleotide sequence ID" value="NZ_JAUSRD010000017.1"/>
</dbReference>
<dbReference type="AlphaFoldDB" id="A0AAW8D0N1"/>
<evidence type="ECO:0000313" key="2">
    <source>
        <dbReference type="EMBL" id="MDP9896334.1"/>
    </source>
</evidence>